<reference evidence="1" key="2">
    <citation type="submission" date="2016-06" db="EMBL/GenBank/DDBJ databases">
        <title>The genome of a short-lived fish provides insights into sex chromosome evolution and the genetic control of aging.</title>
        <authorList>
            <person name="Reichwald K."/>
            <person name="Felder M."/>
            <person name="Petzold A."/>
            <person name="Koch P."/>
            <person name="Groth M."/>
            <person name="Platzer M."/>
        </authorList>
    </citation>
    <scope>NUCLEOTIDE SEQUENCE</scope>
    <source>
        <tissue evidence="1">Brain</tissue>
    </source>
</reference>
<sequence length="118" mass="12713">PAWSRLGPPASTTPAHTLLVLPPLRPSSATWRFLSVTSIINRSFFLKSNRTFPTCSGCREPTGKVGCQDWDCLAREPVPLGFGDQLLCDVSSAKAWAPGGVGSVCRTPGRWTEAGWVL</sequence>
<accession>A0A1A7WZQ5</accession>
<evidence type="ECO:0000313" key="1">
    <source>
        <dbReference type="EMBL" id="SBP11029.1"/>
    </source>
</evidence>
<dbReference type="EMBL" id="HADW01009629">
    <property type="protein sequence ID" value="SBP11029.1"/>
    <property type="molecule type" value="Transcribed_RNA"/>
</dbReference>
<reference evidence="1" key="1">
    <citation type="submission" date="2016-05" db="EMBL/GenBank/DDBJ databases">
        <authorList>
            <person name="Lavstsen T."/>
            <person name="Jespersen J.S."/>
        </authorList>
    </citation>
    <scope>NUCLEOTIDE SEQUENCE</scope>
    <source>
        <tissue evidence="1">Brain</tissue>
    </source>
</reference>
<keyword evidence="1" id="KW-0675">Receptor</keyword>
<gene>
    <name evidence="1" type="primary">THRB</name>
</gene>
<protein>
    <submittedName>
        <fullName evidence="1">Thyroid hormone receptor beta</fullName>
    </submittedName>
</protein>
<feature type="non-terminal residue" evidence="1">
    <location>
        <position position="1"/>
    </location>
</feature>
<dbReference type="AlphaFoldDB" id="A0A1A7WZQ5"/>
<proteinExistence type="predicted"/>
<name>A0A1A7WZQ5_9TELE</name>
<organism evidence="1">
    <name type="scientific">Iconisemion striatum</name>
    <dbReference type="NCBI Taxonomy" id="60296"/>
    <lineage>
        <taxon>Eukaryota</taxon>
        <taxon>Metazoa</taxon>
        <taxon>Chordata</taxon>
        <taxon>Craniata</taxon>
        <taxon>Vertebrata</taxon>
        <taxon>Euteleostomi</taxon>
        <taxon>Actinopterygii</taxon>
        <taxon>Neopterygii</taxon>
        <taxon>Teleostei</taxon>
        <taxon>Neoteleostei</taxon>
        <taxon>Acanthomorphata</taxon>
        <taxon>Ovalentaria</taxon>
        <taxon>Atherinomorphae</taxon>
        <taxon>Cyprinodontiformes</taxon>
        <taxon>Nothobranchiidae</taxon>
        <taxon>Iconisemion</taxon>
    </lineage>
</organism>